<sequence>MHKRLAVALTLFLAVCPAAAVGPATSGPRVELMSQTVWRDGDARFGGFSGLHVYPGGLRFLAISDRGSIAEGHFLRAGGRISRVALDRLQPLNDPDKRPVAGGAGDAEGLAVRSDGRIFVSFEGQHRVWTYTSPSGEAAWLPRHEDFRRMQNNSSLEALAVDAAGALYTLPERSGRLDRPFPVYRYRKGTWRRAFSVPRHGPHLPVGADIGPDGKFYLLERNLSGLLGFETRLRRFTFRGGQLGDEEILLATRSGTHDNLEGLSVWRDGDGNLRFTMISDDNFKLFQRTEVVEYRIHE</sequence>
<name>A0A1Y5RZ34_9RHOB</name>
<dbReference type="OrthoDB" id="9798693at2"/>
<keyword evidence="4" id="KW-1185">Reference proteome</keyword>
<evidence type="ECO:0000313" key="4">
    <source>
        <dbReference type="Proteomes" id="UP000193409"/>
    </source>
</evidence>
<dbReference type="Pfam" id="PF13449">
    <property type="entry name" value="Phytase-like"/>
    <property type="match status" value="1"/>
</dbReference>
<gene>
    <name evidence="3" type="ORF">PSA7680_01335</name>
</gene>
<accession>A0A1Y5RZ34</accession>
<reference evidence="3 4" key="1">
    <citation type="submission" date="2017-03" db="EMBL/GenBank/DDBJ databases">
        <authorList>
            <person name="Afonso C.L."/>
            <person name="Miller P.J."/>
            <person name="Scott M.A."/>
            <person name="Spackman E."/>
            <person name="Goraichik I."/>
            <person name="Dimitrov K.M."/>
            <person name="Suarez D.L."/>
            <person name="Swayne D.E."/>
        </authorList>
    </citation>
    <scope>NUCLEOTIDE SEQUENCE [LARGE SCALE GENOMIC DNA]</scope>
    <source>
        <strain evidence="3 4">CECT 7680</strain>
    </source>
</reference>
<proteinExistence type="predicted"/>
<feature type="chain" id="PRO_5012011907" description="Phytase-like domain-containing protein" evidence="1">
    <location>
        <begin position="21"/>
        <end position="298"/>
    </location>
</feature>
<dbReference type="InterPro" id="IPR011042">
    <property type="entry name" value="6-blade_b-propeller_TolB-like"/>
</dbReference>
<dbReference type="PIRSF" id="PIRSF031900">
    <property type="entry name" value="UCP031900"/>
    <property type="match status" value="1"/>
</dbReference>
<feature type="domain" description="Phytase-like" evidence="2">
    <location>
        <begin position="44"/>
        <end position="283"/>
    </location>
</feature>
<dbReference type="Proteomes" id="UP000193409">
    <property type="component" value="Unassembled WGS sequence"/>
</dbReference>
<dbReference type="EMBL" id="FWFQ01000007">
    <property type="protein sequence ID" value="SLN28996.1"/>
    <property type="molecule type" value="Genomic_DNA"/>
</dbReference>
<evidence type="ECO:0000256" key="1">
    <source>
        <dbReference type="SAM" id="SignalP"/>
    </source>
</evidence>
<dbReference type="RefSeq" id="WP_085867888.1">
    <property type="nucleotide sequence ID" value="NZ_FWFQ01000007.1"/>
</dbReference>
<protein>
    <recommendedName>
        <fullName evidence="2">Phytase-like domain-containing protein</fullName>
    </recommendedName>
</protein>
<dbReference type="AlphaFoldDB" id="A0A1Y5RZ34"/>
<evidence type="ECO:0000259" key="2">
    <source>
        <dbReference type="Pfam" id="PF13449"/>
    </source>
</evidence>
<keyword evidence="1" id="KW-0732">Signal</keyword>
<organism evidence="3 4">
    <name type="scientific">Pseudoruegeria aquimaris</name>
    <dbReference type="NCBI Taxonomy" id="393663"/>
    <lineage>
        <taxon>Bacteria</taxon>
        <taxon>Pseudomonadati</taxon>
        <taxon>Pseudomonadota</taxon>
        <taxon>Alphaproteobacteria</taxon>
        <taxon>Rhodobacterales</taxon>
        <taxon>Roseobacteraceae</taxon>
        <taxon>Pseudoruegeria</taxon>
    </lineage>
</organism>
<evidence type="ECO:0000313" key="3">
    <source>
        <dbReference type="EMBL" id="SLN28996.1"/>
    </source>
</evidence>
<feature type="signal peptide" evidence="1">
    <location>
        <begin position="1"/>
        <end position="20"/>
    </location>
</feature>
<dbReference type="Gene3D" id="2.120.10.30">
    <property type="entry name" value="TolB, C-terminal domain"/>
    <property type="match status" value="1"/>
</dbReference>
<dbReference type="InterPro" id="IPR027372">
    <property type="entry name" value="Phytase-like_dom"/>
</dbReference>
<dbReference type="SUPFAM" id="SSF101898">
    <property type="entry name" value="NHL repeat"/>
    <property type="match status" value="1"/>
</dbReference>
<dbReference type="InterPro" id="IPR014567">
    <property type="entry name" value="UCP031900"/>
</dbReference>